<gene>
    <name evidence="1" type="ORF">SAMN05216404_10616</name>
</gene>
<evidence type="ECO:0000313" key="1">
    <source>
        <dbReference type="EMBL" id="SEN65205.1"/>
    </source>
</evidence>
<name>A0A1H8IAM5_9PROT</name>
<dbReference type="Proteomes" id="UP000183898">
    <property type="component" value="Unassembled WGS sequence"/>
</dbReference>
<proteinExistence type="predicted"/>
<evidence type="ECO:0000313" key="2">
    <source>
        <dbReference type="Proteomes" id="UP000183898"/>
    </source>
</evidence>
<sequence length="153" mass="17025">MARKLPENPNISDFADFSREAMAGVIKRFGTIVNETESWIDSLPLPLQLMTQPKLTVDLTLETLKSPAPFGLSLSSLCKLARKGFIYLNLRDYDSDLQNDLAGHLACQSRLEQLFTQVPNGVYFGSAIRKSIFDAANLALLRMWMAGSPNSRT</sequence>
<dbReference type="EMBL" id="FOCT01000006">
    <property type="protein sequence ID" value="SEN65205.1"/>
    <property type="molecule type" value="Genomic_DNA"/>
</dbReference>
<protein>
    <submittedName>
        <fullName evidence="1">Uncharacterized protein</fullName>
    </submittedName>
</protein>
<organism evidence="1 2">
    <name type="scientific">Nitrosospira multiformis</name>
    <dbReference type="NCBI Taxonomy" id="1231"/>
    <lineage>
        <taxon>Bacteria</taxon>
        <taxon>Pseudomonadati</taxon>
        <taxon>Pseudomonadota</taxon>
        <taxon>Betaproteobacteria</taxon>
        <taxon>Nitrosomonadales</taxon>
        <taxon>Nitrosomonadaceae</taxon>
        <taxon>Nitrosospira</taxon>
    </lineage>
</organism>
<reference evidence="1 2" key="1">
    <citation type="submission" date="2016-10" db="EMBL/GenBank/DDBJ databases">
        <authorList>
            <person name="de Groot N.N."/>
        </authorList>
    </citation>
    <scope>NUCLEOTIDE SEQUENCE [LARGE SCALE GENOMIC DNA]</scope>
    <source>
        <strain evidence="1 2">Nl18</strain>
    </source>
</reference>
<accession>A0A1H8IAM5</accession>
<dbReference type="AlphaFoldDB" id="A0A1H8IAM5"/>